<dbReference type="Gene3D" id="3.40.50.300">
    <property type="entry name" value="P-loop containing nucleotide triphosphate hydrolases"/>
    <property type="match status" value="2"/>
</dbReference>
<feature type="domain" description="DEAD-box RNA helicase Q" evidence="10">
    <location>
        <begin position="20"/>
        <end position="48"/>
    </location>
</feature>
<feature type="domain" description="Helicase ATP-binding" evidence="8">
    <location>
        <begin position="51"/>
        <end position="221"/>
    </location>
</feature>
<feature type="short sequence motif" description="Q motif" evidence="6">
    <location>
        <begin position="20"/>
        <end position="48"/>
    </location>
</feature>
<feature type="domain" description="Helicase C-terminal" evidence="9">
    <location>
        <begin position="256"/>
        <end position="401"/>
    </location>
</feature>
<dbReference type="GO" id="GO:0016787">
    <property type="term" value="F:hydrolase activity"/>
    <property type="evidence" value="ECO:0007669"/>
    <property type="project" value="UniProtKB-KW"/>
</dbReference>
<organism evidence="11">
    <name type="scientific">Lepeophtheirus salmonis</name>
    <name type="common">Salmon louse</name>
    <name type="synonym">Caligus salmonis</name>
    <dbReference type="NCBI Taxonomy" id="72036"/>
    <lineage>
        <taxon>Eukaryota</taxon>
        <taxon>Metazoa</taxon>
        <taxon>Ecdysozoa</taxon>
        <taxon>Arthropoda</taxon>
        <taxon>Crustacea</taxon>
        <taxon>Multicrustacea</taxon>
        <taxon>Hexanauplia</taxon>
        <taxon>Copepoda</taxon>
        <taxon>Siphonostomatoida</taxon>
        <taxon>Caligidae</taxon>
        <taxon>Lepeophtheirus</taxon>
    </lineage>
</organism>
<name>A0A0K2TCP7_LEPSM</name>
<keyword evidence="2" id="KW-0547">Nucleotide-binding</keyword>
<proteinExistence type="predicted"/>
<evidence type="ECO:0000313" key="11">
    <source>
        <dbReference type="EMBL" id="CDW23236.1"/>
    </source>
</evidence>
<keyword evidence="4" id="KW-0347">Helicase</keyword>
<dbReference type="GO" id="GO:0005829">
    <property type="term" value="C:cytosol"/>
    <property type="evidence" value="ECO:0007669"/>
    <property type="project" value="TreeGrafter"/>
</dbReference>
<dbReference type="Pfam" id="PF00271">
    <property type="entry name" value="Helicase_C"/>
    <property type="match status" value="1"/>
</dbReference>
<evidence type="ECO:0000256" key="6">
    <source>
        <dbReference type="PROSITE-ProRule" id="PRU00552"/>
    </source>
</evidence>
<evidence type="ECO:0000256" key="5">
    <source>
        <dbReference type="ARBA" id="ARBA00022840"/>
    </source>
</evidence>
<accession>A0A0K2TCP7</accession>
<dbReference type="EMBL" id="HACA01005875">
    <property type="protein sequence ID" value="CDW23236.1"/>
    <property type="molecule type" value="Transcribed_RNA"/>
</dbReference>
<dbReference type="EC" id="3.6.4.13" evidence="1"/>
<reference evidence="11" key="1">
    <citation type="submission" date="2014-05" db="EMBL/GenBank/DDBJ databases">
        <authorList>
            <person name="Chronopoulou M."/>
        </authorList>
    </citation>
    <scope>NUCLEOTIDE SEQUENCE</scope>
    <source>
        <tissue evidence="11">Whole organism</tissue>
    </source>
</reference>
<dbReference type="OrthoDB" id="434041at2759"/>
<keyword evidence="5" id="KW-0067">ATP-binding</keyword>
<dbReference type="PROSITE" id="PS51195">
    <property type="entry name" value="Q_MOTIF"/>
    <property type="match status" value="1"/>
</dbReference>
<dbReference type="InterPro" id="IPR027417">
    <property type="entry name" value="P-loop_NTPase"/>
</dbReference>
<dbReference type="AlphaFoldDB" id="A0A0K2TCP7"/>
<evidence type="ECO:0000259" key="9">
    <source>
        <dbReference type="PROSITE" id="PS51194"/>
    </source>
</evidence>
<dbReference type="Pfam" id="PF00270">
    <property type="entry name" value="DEAD"/>
    <property type="match status" value="1"/>
</dbReference>
<evidence type="ECO:0000259" key="10">
    <source>
        <dbReference type="PROSITE" id="PS51195"/>
    </source>
</evidence>
<dbReference type="SMART" id="SM00487">
    <property type="entry name" value="DEXDc"/>
    <property type="match status" value="1"/>
</dbReference>
<dbReference type="InterPro" id="IPR014014">
    <property type="entry name" value="RNA_helicase_DEAD_Q_motif"/>
</dbReference>
<dbReference type="SMART" id="SM00490">
    <property type="entry name" value="HELICc"/>
    <property type="match status" value="1"/>
</dbReference>
<evidence type="ECO:0000256" key="4">
    <source>
        <dbReference type="ARBA" id="ARBA00022806"/>
    </source>
</evidence>
<dbReference type="InterPro" id="IPR011545">
    <property type="entry name" value="DEAD/DEAH_box_helicase_dom"/>
</dbReference>
<dbReference type="GO" id="GO:0005524">
    <property type="term" value="F:ATP binding"/>
    <property type="evidence" value="ECO:0007669"/>
    <property type="project" value="UniProtKB-KW"/>
</dbReference>
<evidence type="ECO:0000259" key="8">
    <source>
        <dbReference type="PROSITE" id="PS51192"/>
    </source>
</evidence>
<evidence type="ECO:0000256" key="1">
    <source>
        <dbReference type="ARBA" id="ARBA00012552"/>
    </source>
</evidence>
<feature type="compositionally biased region" description="Basic residues" evidence="7">
    <location>
        <begin position="456"/>
        <end position="468"/>
    </location>
</feature>
<evidence type="ECO:0000256" key="3">
    <source>
        <dbReference type="ARBA" id="ARBA00022801"/>
    </source>
</evidence>
<dbReference type="GO" id="GO:0003724">
    <property type="term" value="F:RNA helicase activity"/>
    <property type="evidence" value="ECO:0007669"/>
    <property type="project" value="UniProtKB-EC"/>
</dbReference>
<feature type="compositionally biased region" description="Basic and acidic residues" evidence="7">
    <location>
        <begin position="469"/>
        <end position="481"/>
    </location>
</feature>
<dbReference type="PROSITE" id="PS51192">
    <property type="entry name" value="HELICASE_ATP_BIND_1"/>
    <property type="match status" value="1"/>
</dbReference>
<dbReference type="CDD" id="cd18787">
    <property type="entry name" value="SF2_C_DEAD"/>
    <property type="match status" value="1"/>
</dbReference>
<dbReference type="InterPro" id="IPR014001">
    <property type="entry name" value="Helicase_ATP-bd"/>
</dbReference>
<dbReference type="PANTHER" id="PTHR47959:SF1">
    <property type="entry name" value="ATP-DEPENDENT RNA HELICASE DBPA"/>
    <property type="match status" value="1"/>
</dbReference>
<feature type="region of interest" description="Disordered" evidence="7">
    <location>
        <begin position="425"/>
        <end position="481"/>
    </location>
</feature>
<dbReference type="PANTHER" id="PTHR47959">
    <property type="entry name" value="ATP-DEPENDENT RNA HELICASE RHLE-RELATED"/>
    <property type="match status" value="1"/>
</dbReference>
<dbReference type="GO" id="GO:0003676">
    <property type="term" value="F:nucleic acid binding"/>
    <property type="evidence" value="ECO:0007669"/>
    <property type="project" value="InterPro"/>
</dbReference>
<dbReference type="SUPFAM" id="SSF52540">
    <property type="entry name" value="P-loop containing nucleoside triphosphate hydrolases"/>
    <property type="match status" value="1"/>
</dbReference>
<sequence length="592" mass="66412">MAHDLKNRTQDVLNLENEDKTFEHFQFQSPILEGLKVNGYQVPSPIQVSALPYTLAGLDVLVQSKSGTGKTLVYVLSALSSIDVESNELQGLLIAPTREIAVQGAQTMLEIGGHLSKLKASTFIGGMSVEEDKLKLKKCHMAFGSPGRVKQLIEEGVMNVSQLKVFILDEADKLCEKSFKEDLSWIMRTLPEIHQTLALSATFPNSLENTLISKLKNPTHVRLGQDCQVLLGVNQFVLESPSHGLVKKVVDYKFESLLKLISNVSFEQCIVFCNYSLRARAICDKLNDRGWPAIFLAGMQEQKDRLNSLKDLKTFRCRIVLTTDLSARGIDARHVNFVINFDVPSQGTTYLHRIGRAGRYGSKGIALTIASKGDEMKNVSNIAKSTNSDVRVTDDPESDLWNVTFNDLNALQQGESQNECLKGACQDSRKEKSPSVESIPSLKKDSDCSSQPKISAKVKKRPSKPKKSPPREKEDNISISKETMDYLEQKDKEFEECLNDINESTKNMSLETILSKTVTGELFPHRPKINKEPNIAFSQEVKPEPSSLLFSSTSTSCPMDDNYNQWIHLWKRHQIQHQQYLNYMLQCQGILP</sequence>
<keyword evidence="3" id="KW-0378">Hydrolase</keyword>
<dbReference type="InterPro" id="IPR001650">
    <property type="entry name" value="Helicase_C-like"/>
</dbReference>
<evidence type="ECO:0000256" key="7">
    <source>
        <dbReference type="SAM" id="MobiDB-lite"/>
    </source>
</evidence>
<dbReference type="InterPro" id="IPR050079">
    <property type="entry name" value="DEAD_box_RNA_helicase"/>
</dbReference>
<evidence type="ECO:0000256" key="2">
    <source>
        <dbReference type="ARBA" id="ARBA00022741"/>
    </source>
</evidence>
<dbReference type="PROSITE" id="PS51194">
    <property type="entry name" value="HELICASE_CTER"/>
    <property type="match status" value="1"/>
</dbReference>
<protein>
    <recommendedName>
        <fullName evidence="1">RNA helicase</fullName>
        <ecNumber evidence="1">3.6.4.13</ecNumber>
    </recommendedName>
</protein>